<dbReference type="STRING" id="65357.A0A024G7L2"/>
<feature type="transmembrane region" description="Helical" evidence="7">
    <location>
        <begin position="340"/>
        <end position="361"/>
    </location>
</feature>
<comment type="caution">
    <text evidence="9">The sequence shown here is derived from an EMBL/GenBank/DDBJ whole genome shotgun (WGS) entry which is preliminary data.</text>
</comment>
<dbReference type="SUPFAM" id="SSF103473">
    <property type="entry name" value="MFS general substrate transporter"/>
    <property type="match status" value="1"/>
</dbReference>
<feature type="transmembrane region" description="Helical" evidence="7">
    <location>
        <begin position="204"/>
        <end position="223"/>
    </location>
</feature>
<dbReference type="PANTHER" id="PTHR23505:SF9">
    <property type="entry name" value="PROTEIN, PUTATIVE-RELATED"/>
    <property type="match status" value="1"/>
</dbReference>
<evidence type="ECO:0000256" key="4">
    <source>
        <dbReference type="ARBA" id="ARBA00022989"/>
    </source>
</evidence>
<feature type="transmembrane region" description="Helical" evidence="7">
    <location>
        <begin position="441"/>
        <end position="465"/>
    </location>
</feature>
<feature type="transmembrane region" description="Helical" evidence="7">
    <location>
        <begin position="262"/>
        <end position="280"/>
    </location>
</feature>
<evidence type="ECO:0000256" key="2">
    <source>
        <dbReference type="ARBA" id="ARBA00022448"/>
    </source>
</evidence>
<feature type="domain" description="Major facilitator superfamily (MFS) profile" evidence="8">
    <location>
        <begin position="73"/>
        <end position="562"/>
    </location>
</feature>
<proteinExistence type="inferred from homology"/>
<keyword evidence="4 7" id="KW-1133">Transmembrane helix</keyword>
<evidence type="ECO:0000313" key="9">
    <source>
        <dbReference type="EMBL" id="CCI42530.1"/>
    </source>
</evidence>
<dbReference type="InterPro" id="IPR044770">
    <property type="entry name" value="MFS_spinster-like"/>
</dbReference>
<dbReference type="PANTHER" id="PTHR23505">
    <property type="entry name" value="SPINSTER"/>
    <property type="match status" value="1"/>
</dbReference>
<keyword evidence="5 7" id="KW-0472">Membrane</keyword>
<evidence type="ECO:0000256" key="3">
    <source>
        <dbReference type="ARBA" id="ARBA00022692"/>
    </source>
</evidence>
<feature type="transmembrane region" description="Helical" evidence="7">
    <location>
        <begin position="138"/>
        <end position="156"/>
    </location>
</feature>
<dbReference type="InterPro" id="IPR020846">
    <property type="entry name" value="MFS_dom"/>
</dbReference>
<dbReference type="GO" id="GO:0016020">
    <property type="term" value="C:membrane"/>
    <property type="evidence" value="ECO:0007669"/>
    <property type="project" value="UniProtKB-SubCell"/>
</dbReference>
<protein>
    <recommendedName>
        <fullName evidence="8">Major facilitator superfamily (MFS) profile domain-containing protein</fullName>
    </recommendedName>
</protein>
<dbReference type="Pfam" id="PF07690">
    <property type="entry name" value="MFS_1"/>
    <property type="match status" value="1"/>
</dbReference>
<keyword evidence="10" id="KW-1185">Reference proteome</keyword>
<dbReference type="OrthoDB" id="6770063at2759"/>
<feature type="transmembrane region" description="Helical" evidence="7">
    <location>
        <begin position="413"/>
        <end position="435"/>
    </location>
</feature>
<dbReference type="Proteomes" id="UP000053237">
    <property type="component" value="Unassembled WGS sequence"/>
</dbReference>
<evidence type="ECO:0000256" key="5">
    <source>
        <dbReference type="ARBA" id="ARBA00023136"/>
    </source>
</evidence>
<evidence type="ECO:0000313" key="10">
    <source>
        <dbReference type="Proteomes" id="UP000053237"/>
    </source>
</evidence>
<dbReference type="InParanoid" id="A0A024G7L2"/>
<reference evidence="9 10" key="1">
    <citation type="submission" date="2012-05" db="EMBL/GenBank/DDBJ databases">
        <title>Recombination and specialization in a pathogen metapopulation.</title>
        <authorList>
            <person name="Gardiner A."/>
            <person name="Kemen E."/>
            <person name="Schultz-Larsen T."/>
            <person name="MacLean D."/>
            <person name="Van Oosterhout C."/>
            <person name="Jones J.D.G."/>
        </authorList>
    </citation>
    <scope>NUCLEOTIDE SEQUENCE [LARGE SCALE GENOMIC DNA]</scope>
    <source>
        <strain evidence="9 10">Ac Nc2</strain>
    </source>
</reference>
<keyword evidence="2" id="KW-0813">Transport</keyword>
<gene>
    <name evidence="9" type="ORF">BN9_033140</name>
</gene>
<keyword evidence="3 7" id="KW-0812">Transmembrane</keyword>
<feature type="transmembrane region" description="Helical" evidence="7">
    <location>
        <begin position="82"/>
        <end position="104"/>
    </location>
</feature>
<dbReference type="PROSITE" id="PS50850">
    <property type="entry name" value="MFS"/>
    <property type="match status" value="1"/>
</dbReference>
<dbReference type="Gene3D" id="1.20.1250.20">
    <property type="entry name" value="MFS general substrate transporter like domains"/>
    <property type="match status" value="1"/>
</dbReference>
<evidence type="ECO:0000259" key="8">
    <source>
        <dbReference type="PROSITE" id="PS50850"/>
    </source>
</evidence>
<evidence type="ECO:0000256" key="1">
    <source>
        <dbReference type="ARBA" id="ARBA00004141"/>
    </source>
</evidence>
<sequence length="573" mass="62801">MKETGDAPSNSYGAIQKLEQMDETETIDNTTAPPTVCDVPADTPFLSSPFHKIRIAASMAISEPISSPTAEDLFRYLLLVQVFMYLEAGAVPALLESFTITFVLTPQEQGLLGAIVYIAISLASPFCSTLFEKFSPRNVLAWTLVLNILAVGLFALTPSKEDASYATFMLIISRACIGCSQAFHCVYSPLWVHDYAPRSKRARWMSYLQAAVPIGITLGYLAGSVTVWTSPDVGTSDEIVLKNSQLRANQVCSGILCWRWPFLFQALVLIPFSVLLFFVPEDNVKLKNPRRKPILVLDSMLSEEEQGEENSSSDECDKACEEDLDNHIWKDCMELLQLRVYVCIVLALSALFFVVTGVQFWTTLYLSTNTSDSMYSIHLSYLVVSGTGPILGVFFGGWCIDQCGGYAGATQEAIALQVCVVFGALACAASLPVSFIHNTLYIAFFLWTMLFFGASILPACSGIVISSAPNRLRPLASSVAYTSYNLLGYAASNYVPGLIMNLILKQQSVEVTESTLGATLNKAHVGCDRACTYRIGFRIVLFWGLWALLCLGAAFIISKRNAAMSVTTLKDEK</sequence>
<name>A0A024G7L2_9STRA</name>
<comment type="similarity">
    <text evidence="6">Belongs to the major facilitator superfamily. Spinster (TC 2.A.1.49) family.</text>
</comment>
<feature type="transmembrane region" description="Helical" evidence="7">
    <location>
        <begin position="110"/>
        <end position="131"/>
    </location>
</feature>
<dbReference type="InterPro" id="IPR036259">
    <property type="entry name" value="MFS_trans_sf"/>
</dbReference>
<organism evidence="9 10">
    <name type="scientific">Albugo candida</name>
    <dbReference type="NCBI Taxonomy" id="65357"/>
    <lineage>
        <taxon>Eukaryota</taxon>
        <taxon>Sar</taxon>
        <taxon>Stramenopiles</taxon>
        <taxon>Oomycota</taxon>
        <taxon>Peronosporomycetes</taxon>
        <taxon>Albuginales</taxon>
        <taxon>Albuginaceae</taxon>
        <taxon>Albugo</taxon>
    </lineage>
</organism>
<dbReference type="AlphaFoldDB" id="A0A024G7L2"/>
<feature type="transmembrane region" description="Helical" evidence="7">
    <location>
        <begin position="535"/>
        <end position="557"/>
    </location>
</feature>
<feature type="transmembrane region" description="Helical" evidence="7">
    <location>
        <begin position="168"/>
        <end position="192"/>
    </location>
</feature>
<feature type="transmembrane region" description="Helical" evidence="7">
    <location>
        <begin position="381"/>
        <end position="401"/>
    </location>
</feature>
<dbReference type="InterPro" id="IPR011701">
    <property type="entry name" value="MFS"/>
</dbReference>
<evidence type="ECO:0000256" key="7">
    <source>
        <dbReference type="SAM" id="Phobius"/>
    </source>
</evidence>
<comment type="subcellular location">
    <subcellularLocation>
        <location evidence="1">Membrane</location>
        <topology evidence="1">Multi-pass membrane protein</topology>
    </subcellularLocation>
</comment>
<accession>A0A024G7L2</accession>
<dbReference type="EMBL" id="CAIX01000035">
    <property type="protein sequence ID" value="CCI42530.1"/>
    <property type="molecule type" value="Genomic_DNA"/>
</dbReference>
<evidence type="ECO:0000256" key="6">
    <source>
        <dbReference type="ARBA" id="ARBA00024338"/>
    </source>
</evidence>
<dbReference type="GO" id="GO:0022857">
    <property type="term" value="F:transmembrane transporter activity"/>
    <property type="evidence" value="ECO:0007669"/>
    <property type="project" value="InterPro"/>
</dbReference>